<organism evidence="1 2">
    <name type="scientific">Basidiobolus ranarum</name>
    <dbReference type="NCBI Taxonomy" id="34480"/>
    <lineage>
        <taxon>Eukaryota</taxon>
        <taxon>Fungi</taxon>
        <taxon>Fungi incertae sedis</taxon>
        <taxon>Zoopagomycota</taxon>
        <taxon>Entomophthoromycotina</taxon>
        <taxon>Basidiobolomycetes</taxon>
        <taxon>Basidiobolales</taxon>
        <taxon>Basidiobolaceae</taxon>
        <taxon>Basidiobolus</taxon>
    </lineage>
</organism>
<dbReference type="EMBL" id="JASJQH010001463">
    <property type="protein sequence ID" value="KAK9761281.1"/>
    <property type="molecule type" value="Genomic_DNA"/>
</dbReference>
<accession>A0ABR2WIK3</accession>
<evidence type="ECO:0000313" key="2">
    <source>
        <dbReference type="Proteomes" id="UP001479436"/>
    </source>
</evidence>
<gene>
    <name evidence="1" type="ORF">K7432_013938</name>
</gene>
<dbReference type="Proteomes" id="UP001479436">
    <property type="component" value="Unassembled WGS sequence"/>
</dbReference>
<keyword evidence="2" id="KW-1185">Reference proteome</keyword>
<evidence type="ECO:0000313" key="1">
    <source>
        <dbReference type="EMBL" id="KAK9761281.1"/>
    </source>
</evidence>
<dbReference type="Gene3D" id="3.40.50.720">
    <property type="entry name" value="NAD(P)-binding Rossmann-like Domain"/>
    <property type="match status" value="1"/>
</dbReference>
<comment type="caution">
    <text evidence="1">The sequence shown here is derived from an EMBL/GenBank/DDBJ whole genome shotgun (WGS) entry which is preliminary data.</text>
</comment>
<proteinExistence type="predicted"/>
<protein>
    <submittedName>
        <fullName evidence="1">Uncharacterized protein</fullName>
    </submittedName>
</protein>
<name>A0ABR2WIK3_9FUNG</name>
<reference evidence="1 2" key="1">
    <citation type="submission" date="2023-04" db="EMBL/GenBank/DDBJ databases">
        <title>Genome of Basidiobolus ranarum AG-B5.</title>
        <authorList>
            <person name="Stajich J.E."/>
            <person name="Carter-House D."/>
            <person name="Gryganskyi A."/>
        </authorList>
    </citation>
    <scope>NUCLEOTIDE SEQUENCE [LARGE SCALE GENOMIC DNA]</scope>
    <source>
        <strain evidence="1 2">AG-B5</strain>
    </source>
</reference>
<sequence length="98" mass="11030">MLFALELSNRYKEKGLSAFSLHPGGIRTNLIRYVDVDTETETIVGADGKPLVIEDFKWKTFPRDAQVNNAAAKPYALDDTNARKLWALSEKLVGQKFD</sequence>